<dbReference type="InterPro" id="IPR016032">
    <property type="entry name" value="Sig_transdc_resp-reg_C-effctor"/>
</dbReference>
<dbReference type="SUPFAM" id="SSF46894">
    <property type="entry name" value="C-terminal effector domain of the bipartite response regulators"/>
    <property type="match status" value="1"/>
</dbReference>
<proteinExistence type="predicted"/>
<dbReference type="Pfam" id="PF00196">
    <property type="entry name" value="GerE"/>
    <property type="match status" value="1"/>
</dbReference>
<dbReference type="RefSeq" id="WP_061928162.1">
    <property type="nucleotide sequence ID" value="NZ_KQ948869.1"/>
</dbReference>
<dbReference type="Gene3D" id="1.10.10.10">
    <property type="entry name" value="Winged helix-like DNA-binding domain superfamily/Winged helix DNA-binding domain"/>
    <property type="match status" value="1"/>
</dbReference>
<dbReference type="InterPro" id="IPR036388">
    <property type="entry name" value="WH-like_DNA-bd_sf"/>
</dbReference>
<sequence length="915" mass="97312">MLLEREEELTVLTKAVAETQSGSGGLVLVEGLPGTGTGALLHRLADTAASSGVLVLRSGGAPAERGVTFGVMRQLVLPLLAETDGAAPLPWTAPCPDRTEAPDPATFADALHWLHLLLAGTSAERPVLLAVDDLGWVDAPTLHALAHLAARLHGTRLLMAVVHKDGTTADDPLVRDITAAATHHVRARPLSHAAARTLVADRFGPHCPEEFAATCRELTGGRPKYLRVLCDRARLRRLGAPGWQTARLRELGESLRRERLLTLLRREPVVEVFAKATAVLGDRATDELVGRLAGLSRRQCDQVRHALSVVCAGGADDDPAHPVRTVADIVSRAMDAEESSRLHREASAVLDACGADPEAVVAPLLHVDRLGGPWEIHQLRVAAAAALRRNAPDAAARYLGRALADVPPSSRIRAELLFELGLTEAETGSAPAGRHLVQAARLMPRITRQAEVVASTPMHLLRSDPQLAELVDETATALGTPPEADRLGTCLAMRLEARARYAGLHEPRFVASAARRLRELDEGPAQPSSAERELRIVLLFAAAMGGRAPHGDIARMARQVLAGQPAHASLTGPALELLPPVFYTVDDPEAAASWLDAARLCAAEQGTPGLMARVEAQRGLLLIARGEAALARACGHRAVTLADGAHDEERQPSSLLLGRIALELGDTPLAEQVLEAVEYSADLRIFALQRALWGLRAEERGDLPVALAHYLDCGRVLERAGWLNPAIADWQARTALVQHRLGRSAEAIGTAEVCHERARVWGAPTLLGRSLRVLGTVTEGPRGRALLEQAVDILGTGGSRLEFAHALAALGARLQRTSDAAGDRLLNRGRRLAAELRNRTADIGPGSAPPARAVAVGLTPAETRVAERAAQGLGNAAIARELGIGVRAVEMHLTSSYRKFGISGRRELSSALGRG</sequence>
<organism evidence="4 5">
    <name type="scientific">Streptomyces bungoensis</name>
    <dbReference type="NCBI Taxonomy" id="285568"/>
    <lineage>
        <taxon>Bacteria</taxon>
        <taxon>Bacillati</taxon>
        <taxon>Actinomycetota</taxon>
        <taxon>Actinomycetes</taxon>
        <taxon>Kitasatosporales</taxon>
        <taxon>Streptomycetaceae</taxon>
        <taxon>Streptomyces</taxon>
    </lineage>
</organism>
<dbReference type="EMBL" id="LMWX01000055">
    <property type="protein sequence ID" value="KUN79046.1"/>
    <property type="molecule type" value="Genomic_DNA"/>
</dbReference>
<dbReference type="GO" id="GO:0005524">
    <property type="term" value="F:ATP binding"/>
    <property type="evidence" value="ECO:0007669"/>
    <property type="project" value="UniProtKB-KW"/>
</dbReference>
<dbReference type="InterPro" id="IPR000792">
    <property type="entry name" value="Tscrpt_reg_LuxR_C"/>
</dbReference>
<dbReference type="PANTHER" id="PTHR16305:SF35">
    <property type="entry name" value="TRANSCRIPTIONAL ACTIVATOR DOMAIN"/>
    <property type="match status" value="1"/>
</dbReference>
<dbReference type="GO" id="GO:0004016">
    <property type="term" value="F:adenylate cyclase activity"/>
    <property type="evidence" value="ECO:0007669"/>
    <property type="project" value="TreeGrafter"/>
</dbReference>
<dbReference type="SMART" id="SM00421">
    <property type="entry name" value="HTH_LUXR"/>
    <property type="match status" value="1"/>
</dbReference>
<evidence type="ECO:0000256" key="2">
    <source>
        <dbReference type="ARBA" id="ARBA00022840"/>
    </source>
</evidence>
<evidence type="ECO:0000259" key="3">
    <source>
        <dbReference type="PROSITE" id="PS50043"/>
    </source>
</evidence>
<dbReference type="GO" id="GO:0003677">
    <property type="term" value="F:DNA binding"/>
    <property type="evidence" value="ECO:0007669"/>
    <property type="project" value="InterPro"/>
</dbReference>
<keyword evidence="5" id="KW-1185">Reference proteome</keyword>
<dbReference type="AlphaFoldDB" id="A0A117R9V9"/>
<dbReference type="GO" id="GO:0006355">
    <property type="term" value="P:regulation of DNA-templated transcription"/>
    <property type="evidence" value="ECO:0007669"/>
    <property type="project" value="InterPro"/>
</dbReference>
<dbReference type="Pfam" id="PF13191">
    <property type="entry name" value="AAA_16"/>
    <property type="match status" value="1"/>
</dbReference>
<dbReference type="CDD" id="cd06170">
    <property type="entry name" value="LuxR_C_like"/>
    <property type="match status" value="1"/>
</dbReference>
<dbReference type="InterPro" id="IPR027417">
    <property type="entry name" value="P-loop_NTPase"/>
</dbReference>
<comment type="caution">
    <text evidence="4">The sequence shown here is derived from an EMBL/GenBank/DDBJ whole genome shotgun (WGS) entry which is preliminary data.</text>
</comment>
<reference evidence="4 5" key="1">
    <citation type="submission" date="2015-10" db="EMBL/GenBank/DDBJ databases">
        <title>Draft genome sequence of Streptomyces bungoensis DSM 41781, type strain for the species Streptomyces bungoensis.</title>
        <authorList>
            <person name="Ruckert C."/>
            <person name="Winkler A."/>
            <person name="Kalinowski J."/>
            <person name="Kampfer P."/>
            <person name="Glaeser S."/>
        </authorList>
    </citation>
    <scope>NUCLEOTIDE SEQUENCE [LARGE SCALE GENOMIC DNA]</scope>
    <source>
        <strain evidence="4 5">DSM 41781</strain>
    </source>
</reference>
<dbReference type="SUPFAM" id="SSF52540">
    <property type="entry name" value="P-loop containing nucleoside triphosphate hydrolases"/>
    <property type="match status" value="1"/>
</dbReference>
<dbReference type="PANTHER" id="PTHR16305">
    <property type="entry name" value="TESTICULAR SOLUBLE ADENYLYL CYCLASE"/>
    <property type="match status" value="1"/>
</dbReference>
<dbReference type="PROSITE" id="PS50043">
    <property type="entry name" value="HTH_LUXR_2"/>
    <property type="match status" value="1"/>
</dbReference>
<dbReference type="Gene3D" id="1.25.40.10">
    <property type="entry name" value="Tetratricopeptide repeat domain"/>
    <property type="match status" value="1"/>
</dbReference>
<protein>
    <recommendedName>
        <fullName evidence="3">HTH luxR-type domain-containing protein</fullName>
    </recommendedName>
</protein>
<dbReference type="Proteomes" id="UP000053024">
    <property type="component" value="Unassembled WGS sequence"/>
</dbReference>
<feature type="domain" description="HTH luxR-type" evidence="3">
    <location>
        <begin position="851"/>
        <end position="915"/>
    </location>
</feature>
<dbReference type="InterPro" id="IPR041664">
    <property type="entry name" value="AAA_16"/>
</dbReference>
<gene>
    <name evidence="4" type="ORF">AQJ66_29685</name>
</gene>
<accession>A0A117R9V9</accession>
<evidence type="ECO:0000313" key="4">
    <source>
        <dbReference type="EMBL" id="KUN79046.1"/>
    </source>
</evidence>
<dbReference type="OrthoDB" id="3178131at2"/>
<keyword evidence="1" id="KW-0547">Nucleotide-binding</keyword>
<dbReference type="InterPro" id="IPR011990">
    <property type="entry name" value="TPR-like_helical_dom_sf"/>
</dbReference>
<dbReference type="GO" id="GO:0005737">
    <property type="term" value="C:cytoplasm"/>
    <property type="evidence" value="ECO:0007669"/>
    <property type="project" value="TreeGrafter"/>
</dbReference>
<name>A0A117R9V9_9ACTN</name>
<evidence type="ECO:0000256" key="1">
    <source>
        <dbReference type="ARBA" id="ARBA00022741"/>
    </source>
</evidence>
<dbReference type="STRING" id="285568.AQJ66_29685"/>
<keyword evidence="2" id="KW-0067">ATP-binding</keyword>
<evidence type="ECO:0000313" key="5">
    <source>
        <dbReference type="Proteomes" id="UP000053024"/>
    </source>
</evidence>